<dbReference type="STRING" id="758847.LSS_20885"/>
<evidence type="ECO:0000313" key="4">
    <source>
        <dbReference type="Proteomes" id="UP000035800"/>
    </source>
</evidence>
<gene>
    <name evidence="3" type="ORF">LSS_20885</name>
</gene>
<organism evidence="3 4">
    <name type="scientific">Leptospira santarosai serovar Shermani str. LT 821</name>
    <dbReference type="NCBI Taxonomy" id="758847"/>
    <lineage>
        <taxon>Bacteria</taxon>
        <taxon>Pseudomonadati</taxon>
        <taxon>Spirochaetota</taxon>
        <taxon>Spirochaetia</taxon>
        <taxon>Leptospirales</taxon>
        <taxon>Leptospiraceae</taxon>
        <taxon>Leptospira</taxon>
    </lineage>
</organism>
<dbReference type="Pfam" id="PF12158">
    <property type="entry name" value="DUF3592"/>
    <property type="match status" value="1"/>
</dbReference>
<keyword evidence="1" id="KW-0812">Transmembrane</keyword>
<feature type="transmembrane region" description="Helical" evidence="1">
    <location>
        <begin position="205"/>
        <end position="226"/>
    </location>
</feature>
<proteinExistence type="predicted"/>
<dbReference type="RefSeq" id="WP_016552050.1">
    <property type="nucleotide sequence ID" value="NZ_CP006694.1"/>
</dbReference>
<dbReference type="InterPro" id="IPR021994">
    <property type="entry name" value="DUF3592"/>
</dbReference>
<feature type="transmembrane region" description="Helical" evidence="1">
    <location>
        <begin position="12"/>
        <end position="29"/>
    </location>
</feature>
<feature type="transmembrane region" description="Helical" evidence="1">
    <location>
        <begin position="266"/>
        <end position="295"/>
    </location>
</feature>
<reference evidence="3 4" key="1">
    <citation type="journal article" date="2012" name="Gene">
        <title>Sequence of Leptospira santarosai serovar Shermani genome and prediction of virulence-associated genes.</title>
        <authorList>
            <person name="Chou L.F."/>
            <person name="Chen Y.T."/>
            <person name="Lu C.W."/>
            <person name="Ko Y.C."/>
            <person name="Tang C.Y."/>
            <person name="Pan M.J."/>
            <person name="Tian Y.C."/>
            <person name="Chiu C.H."/>
            <person name="Hung C.C."/>
            <person name="Yang C.W."/>
        </authorList>
    </citation>
    <scope>NUCLEOTIDE SEQUENCE [LARGE SCALE GENOMIC DNA]</scope>
    <source>
        <strain evidence="3">LT 821</strain>
    </source>
</reference>
<feature type="transmembrane region" description="Helical" evidence="1">
    <location>
        <begin position="315"/>
        <end position="333"/>
    </location>
</feature>
<evidence type="ECO:0000259" key="2">
    <source>
        <dbReference type="Pfam" id="PF12158"/>
    </source>
</evidence>
<name>A0A097ES02_9LEPT</name>
<dbReference type="AlphaFoldDB" id="A0A097ES02"/>
<evidence type="ECO:0000313" key="3">
    <source>
        <dbReference type="EMBL" id="AIT10717.1"/>
    </source>
</evidence>
<dbReference type="EMBL" id="CP006694">
    <property type="protein sequence ID" value="AIT10717.1"/>
    <property type="molecule type" value="Genomic_DNA"/>
</dbReference>
<accession>A0A097ES02</accession>
<evidence type="ECO:0000256" key="1">
    <source>
        <dbReference type="SAM" id="Phobius"/>
    </source>
</evidence>
<reference evidence="3 4" key="2">
    <citation type="journal article" date="2014" name="Emerg. Microbes Infect.">
        <title>Potential impact on kidney infection: a whole-genome analysis of Leptospira santarosai serovar Shermani.</title>
        <authorList>
            <person name="Chou L.F."/>
            <person name="Chen T.W."/>
            <person name="Ko Y.C."/>
            <person name="Pan M.J."/>
            <person name="Tian Y.C."/>
            <person name="Chiu C.H."/>
            <person name="Tang P."/>
            <person name="Hung C.C."/>
            <person name="Yang C.W."/>
        </authorList>
    </citation>
    <scope>NUCLEOTIDE SEQUENCE</scope>
    <source>
        <strain evidence="3 4">LT 821</strain>
    </source>
</reference>
<feature type="transmembrane region" description="Helical" evidence="1">
    <location>
        <begin position="41"/>
        <end position="60"/>
    </location>
</feature>
<feature type="domain" description="DUF3592" evidence="2">
    <location>
        <begin position="105"/>
        <end position="193"/>
    </location>
</feature>
<feature type="transmembrane region" description="Helical" evidence="1">
    <location>
        <begin position="72"/>
        <end position="93"/>
    </location>
</feature>
<dbReference type="KEGG" id="lst:LSS_20885"/>
<keyword evidence="1" id="KW-0472">Membrane</keyword>
<sequence>MKKLDNKPKISIPAIFVVIFFFVLVWNFPAHERFGFFNIHFWFVYFIACIGFISILSDLLSFFMEKRRVKDFSIAIILFIFSIYYSIGVYNLIISIQETENYLSTKGKILRNEIRWTGEIASKRPSEFYLHLKYSYPSPDGFEQIGTYTYLYKTDLPSLDESRNFVKQYPIGSEITVFYNPENPQLSCLFQGFDGGLDWYLYKEIIDFLFVIFLIYVSIRFLYLGITDKGLAEKDSKLIQQKVETNFKDQVEILPSKTKRIDDGHFHIFTVCWMSYLMLIVLSMPIFVSIGFVFFYRGYENLFLFQNRNPTILEIVVILFFILGIIGVILISINKTVIKLNRVSCIIYNSPIRWRRIKKLELINLKNFFIKENPTFFGNELWAKDLENNNIFIERFDCYDQLVFFKKFIKRLRK</sequence>
<dbReference type="Proteomes" id="UP000035800">
    <property type="component" value="Chromosome I"/>
</dbReference>
<keyword evidence="1" id="KW-1133">Transmembrane helix</keyword>
<dbReference type="GeneID" id="29741020"/>
<protein>
    <recommendedName>
        <fullName evidence="2">DUF3592 domain-containing protein</fullName>
    </recommendedName>
</protein>